<dbReference type="InterPro" id="IPR014004">
    <property type="entry name" value="Transpt-assoc_nodulatn_dom_bac"/>
</dbReference>
<feature type="chain" id="PRO_5008258470" description="Osmotically-inducible protein Y" evidence="6">
    <location>
        <begin position="25"/>
        <end position="116"/>
    </location>
</feature>
<dbReference type="RefSeq" id="WP_066670865.1">
    <property type="nucleotide sequence ID" value="NZ_CP016171.1"/>
</dbReference>
<dbReference type="SMART" id="SM00749">
    <property type="entry name" value="BON"/>
    <property type="match status" value="1"/>
</dbReference>
<accession>A0A193FZ68</accession>
<dbReference type="Proteomes" id="UP000092213">
    <property type="component" value="Chromosome"/>
</dbReference>
<organism evidence="8 9">
    <name type="scientific">Bordetella bronchialis</name>
    <dbReference type="NCBI Taxonomy" id="463025"/>
    <lineage>
        <taxon>Bacteria</taxon>
        <taxon>Pseudomonadati</taxon>
        <taxon>Pseudomonadota</taxon>
        <taxon>Betaproteobacteria</taxon>
        <taxon>Burkholderiales</taxon>
        <taxon>Alcaligenaceae</taxon>
        <taxon>Bordetella</taxon>
    </lineage>
</organism>
<evidence type="ECO:0000256" key="4">
    <source>
        <dbReference type="ARBA" id="ARBA00022764"/>
    </source>
</evidence>
<evidence type="ECO:0000313" key="9">
    <source>
        <dbReference type="Proteomes" id="UP000092213"/>
    </source>
</evidence>
<evidence type="ECO:0000256" key="3">
    <source>
        <dbReference type="ARBA" id="ARBA00022737"/>
    </source>
</evidence>
<keyword evidence="3" id="KW-0677">Repeat</keyword>
<keyword evidence="2 6" id="KW-0732">Signal</keyword>
<dbReference type="STRING" id="463025.BAU08_18410"/>
<dbReference type="PANTHER" id="PTHR34606:SF15">
    <property type="entry name" value="BON DOMAIN-CONTAINING PROTEIN"/>
    <property type="match status" value="1"/>
</dbReference>
<keyword evidence="4" id="KW-0574">Periplasm</keyword>
<dbReference type="FunFam" id="3.30.1340.30:FF:000001">
    <property type="entry name" value="Molecular chaperone OsmY"/>
    <property type="match status" value="1"/>
</dbReference>
<evidence type="ECO:0000256" key="1">
    <source>
        <dbReference type="ARBA" id="ARBA00004418"/>
    </source>
</evidence>
<dbReference type="Pfam" id="PF04972">
    <property type="entry name" value="BON"/>
    <property type="match status" value="1"/>
</dbReference>
<proteinExistence type="predicted"/>
<dbReference type="EMBL" id="CP016171">
    <property type="protein sequence ID" value="ANN73057.1"/>
    <property type="molecule type" value="Genomic_DNA"/>
</dbReference>
<dbReference type="InterPro" id="IPR007055">
    <property type="entry name" value="BON_dom"/>
</dbReference>
<gene>
    <name evidence="8" type="ORF">BAU08_18410</name>
</gene>
<dbReference type="Gene3D" id="3.30.1340.30">
    <property type="match status" value="1"/>
</dbReference>
<dbReference type="PROSITE" id="PS50914">
    <property type="entry name" value="BON"/>
    <property type="match status" value="1"/>
</dbReference>
<protein>
    <recommendedName>
        <fullName evidence="5">Osmotically-inducible protein Y</fullName>
    </recommendedName>
</protein>
<reference evidence="8 9" key="1">
    <citation type="submission" date="2016-06" db="EMBL/GenBank/DDBJ databases">
        <title>Complete genome sequences of Bordetella bronchialis and Bordetella flabilis.</title>
        <authorList>
            <person name="LiPuma J.J."/>
            <person name="Spilker T."/>
        </authorList>
    </citation>
    <scope>NUCLEOTIDE SEQUENCE [LARGE SCALE GENOMIC DNA]</scope>
    <source>
        <strain evidence="8 9">AU17976</strain>
    </source>
</reference>
<dbReference type="PANTHER" id="PTHR34606">
    <property type="entry name" value="BON DOMAIN-CONTAINING PROTEIN"/>
    <property type="match status" value="1"/>
</dbReference>
<dbReference type="AlphaFoldDB" id="A0A193FZ68"/>
<dbReference type="InterPro" id="IPR051686">
    <property type="entry name" value="Lipoprotein_DolP"/>
</dbReference>
<evidence type="ECO:0000313" key="8">
    <source>
        <dbReference type="EMBL" id="ANN73057.1"/>
    </source>
</evidence>
<evidence type="ECO:0000256" key="6">
    <source>
        <dbReference type="SAM" id="SignalP"/>
    </source>
</evidence>
<comment type="subcellular location">
    <subcellularLocation>
        <location evidence="1">Periplasm</location>
    </subcellularLocation>
</comment>
<sequence length="116" mass="11884">MRTRQILIAALLGLGTAALPAAHAADNADTSGKQKQSVGEYASDTVVTTKVKAAIVADKSLSALDIAVETNNGVVTLTGTVASAAQSDTATHVARRVEGVKQVRNNLKVDASKSNK</sequence>
<evidence type="ECO:0000256" key="2">
    <source>
        <dbReference type="ARBA" id="ARBA00022729"/>
    </source>
</evidence>
<evidence type="ECO:0000256" key="5">
    <source>
        <dbReference type="ARBA" id="ARBA00070588"/>
    </source>
</evidence>
<feature type="domain" description="BON" evidence="7">
    <location>
        <begin position="43"/>
        <end position="111"/>
    </location>
</feature>
<name>A0A193FZ68_9BORD</name>
<feature type="signal peptide" evidence="6">
    <location>
        <begin position="1"/>
        <end position="24"/>
    </location>
</feature>
<evidence type="ECO:0000259" key="7">
    <source>
        <dbReference type="PROSITE" id="PS50914"/>
    </source>
</evidence>
<dbReference type="GO" id="GO:0042597">
    <property type="term" value="C:periplasmic space"/>
    <property type="evidence" value="ECO:0007669"/>
    <property type="project" value="UniProtKB-SubCell"/>
</dbReference>